<reference evidence="1" key="2">
    <citation type="journal article" date="2015" name="Fish Shellfish Immunol.">
        <title>Early steps in the European eel (Anguilla anguilla)-Vibrio vulnificus interaction in the gills: Role of the RtxA13 toxin.</title>
        <authorList>
            <person name="Callol A."/>
            <person name="Pajuelo D."/>
            <person name="Ebbesson L."/>
            <person name="Teles M."/>
            <person name="MacKenzie S."/>
            <person name="Amaro C."/>
        </authorList>
    </citation>
    <scope>NUCLEOTIDE SEQUENCE</scope>
</reference>
<protein>
    <submittedName>
        <fullName evidence="1">Uncharacterized protein</fullName>
    </submittedName>
</protein>
<evidence type="ECO:0000313" key="1">
    <source>
        <dbReference type="EMBL" id="JAH64227.1"/>
    </source>
</evidence>
<sequence>MNRLKRGTARKKENGTHFSLVIHQLLNGGFIYFDTLFKLTL</sequence>
<accession>A0A0E9UEN3</accession>
<proteinExistence type="predicted"/>
<reference evidence="1" key="1">
    <citation type="submission" date="2014-11" db="EMBL/GenBank/DDBJ databases">
        <authorList>
            <person name="Amaro Gonzalez C."/>
        </authorList>
    </citation>
    <scope>NUCLEOTIDE SEQUENCE</scope>
</reference>
<dbReference type="AlphaFoldDB" id="A0A0E9UEN3"/>
<organism evidence="1">
    <name type="scientific">Anguilla anguilla</name>
    <name type="common">European freshwater eel</name>
    <name type="synonym">Muraena anguilla</name>
    <dbReference type="NCBI Taxonomy" id="7936"/>
    <lineage>
        <taxon>Eukaryota</taxon>
        <taxon>Metazoa</taxon>
        <taxon>Chordata</taxon>
        <taxon>Craniata</taxon>
        <taxon>Vertebrata</taxon>
        <taxon>Euteleostomi</taxon>
        <taxon>Actinopterygii</taxon>
        <taxon>Neopterygii</taxon>
        <taxon>Teleostei</taxon>
        <taxon>Anguilliformes</taxon>
        <taxon>Anguillidae</taxon>
        <taxon>Anguilla</taxon>
    </lineage>
</organism>
<dbReference type="EMBL" id="GBXM01044350">
    <property type="protein sequence ID" value="JAH64227.1"/>
    <property type="molecule type" value="Transcribed_RNA"/>
</dbReference>
<name>A0A0E9UEN3_ANGAN</name>